<dbReference type="InterPro" id="IPR003692">
    <property type="entry name" value="Hydantoinase_B"/>
</dbReference>
<evidence type="ECO:0000313" key="3">
    <source>
        <dbReference type="Proteomes" id="UP000254701"/>
    </source>
</evidence>
<dbReference type="GO" id="GO:0006749">
    <property type="term" value="P:glutathione metabolic process"/>
    <property type="evidence" value="ECO:0007669"/>
    <property type="project" value="TreeGrafter"/>
</dbReference>
<dbReference type="GO" id="GO:0005829">
    <property type="term" value="C:cytosol"/>
    <property type="evidence" value="ECO:0007669"/>
    <property type="project" value="TreeGrafter"/>
</dbReference>
<dbReference type="Proteomes" id="UP000254701">
    <property type="component" value="Unassembled WGS sequence"/>
</dbReference>
<keyword evidence="2" id="KW-0436">Ligase</keyword>
<dbReference type="PANTHER" id="PTHR11365">
    <property type="entry name" value="5-OXOPROLINASE RELATED"/>
    <property type="match status" value="1"/>
</dbReference>
<name>A0A381ILW9_AMIAI</name>
<sequence length="564" mass="60445">MEQQVRAVDPVTQEIIQGKLLSMVDEMGIVMARTSMSPVIYEVLDFACGICTRDCDLIAQTNGITLFTGTFATQVRSLVERFADDMAPGDVLVTNDPYAGGTHSCDLAIMRPIFAEGRIIAFAINVAHWLDVGGAVPGSLPPDASSVFQEGLRLPCVRIARDDKLLPDMVRIISENVRLPDVALGDLNAQLATVRIAERRILEMVEKYGAATVQDAFDHLLDVSERRSQDVIAALPDGTYEATDIIDGDGISTDPIEVKVAIRIAGGRMEVDFTGCPPAAAGPINCARGALSSAVKTIFKALVAPQEPSNEGWFRPLSVIAPDGTVFTAQKPSPTGWYYEGSVHASELVWKALAPLMPERFSAGSYSSLCVTYINGRTADGEEFIHIEPQHGGWGGSPGRDGASAVIALTDGDTYNYSVELIEAKFPLHVRRYALNVEGGAGAGQWRGGFGVVREYEILSGEADIHSGFGRSRTPPWGMDGGGSGSLNRLDVVDQETANTVTYGRLSHRRVVKGDLLRIATGGGGGWGDPAMRSRDAIAEDIRSGYISAERAASEYNHRGTATK</sequence>
<accession>A0A381ILW9</accession>
<dbReference type="GO" id="GO:0018710">
    <property type="term" value="F:acetone carboxylase activity"/>
    <property type="evidence" value="ECO:0007669"/>
    <property type="project" value="UniProtKB-EC"/>
</dbReference>
<dbReference type="PANTHER" id="PTHR11365:SF23">
    <property type="entry name" value="HYPOTHETICAL 5-OXOPROLINASE (EUROFUNG)-RELATED"/>
    <property type="match status" value="1"/>
</dbReference>
<dbReference type="AlphaFoldDB" id="A0A381ILW9"/>
<dbReference type="EMBL" id="UFSM01000003">
    <property type="protein sequence ID" value="SUY29256.1"/>
    <property type="molecule type" value="Genomic_DNA"/>
</dbReference>
<dbReference type="EC" id="6.4.1.6" evidence="2"/>
<organism evidence="2 3">
    <name type="scientific">Aminobacter aminovorans</name>
    <name type="common">Chelatobacter heintzii</name>
    <dbReference type="NCBI Taxonomy" id="83263"/>
    <lineage>
        <taxon>Bacteria</taxon>
        <taxon>Pseudomonadati</taxon>
        <taxon>Pseudomonadota</taxon>
        <taxon>Alphaproteobacteria</taxon>
        <taxon>Hyphomicrobiales</taxon>
        <taxon>Phyllobacteriaceae</taxon>
        <taxon>Aminobacter</taxon>
    </lineage>
</organism>
<reference evidence="2 3" key="1">
    <citation type="submission" date="2018-06" db="EMBL/GenBank/DDBJ databases">
        <authorList>
            <consortium name="Pathogen Informatics"/>
            <person name="Doyle S."/>
        </authorList>
    </citation>
    <scope>NUCLEOTIDE SEQUENCE [LARGE SCALE GENOMIC DNA]</scope>
    <source>
        <strain evidence="2 3">NCTC10684</strain>
    </source>
</reference>
<dbReference type="InterPro" id="IPR045079">
    <property type="entry name" value="Oxoprolinase-like"/>
</dbReference>
<proteinExistence type="predicted"/>
<protein>
    <submittedName>
        <fullName evidence="2">Acetone carboxylase alpha subunit</fullName>
        <ecNumber evidence="2">6.4.1.6</ecNumber>
    </submittedName>
</protein>
<feature type="domain" description="Hydantoinase B/oxoprolinase" evidence="1">
    <location>
        <begin position="9"/>
        <end position="530"/>
    </location>
</feature>
<dbReference type="Pfam" id="PF02538">
    <property type="entry name" value="Hydantoinase_B"/>
    <property type="match status" value="1"/>
</dbReference>
<evidence type="ECO:0000313" key="2">
    <source>
        <dbReference type="EMBL" id="SUY29256.1"/>
    </source>
</evidence>
<dbReference type="OrthoDB" id="9761586at2"/>
<gene>
    <name evidence="2" type="primary">acxB_4</name>
    <name evidence="2" type="ORF">NCTC10684_05488</name>
</gene>
<evidence type="ECO:0000259" key="1">
    <source>
        <dbReference type="Pfam" id="PF02538"/>
    </source>
</evidence>
<dbReference type="GO" id="GO:0017168">
    <property type="term" value="F:5-oxoprolinase (ATP-hydrolyzing) activity"/>
    <property type="evidence" value="ECO:0007669"/>
    <property type="project" value="TreeGrafter"/>
</dbReference>